<sequence>MKNMTQDLTPLLEEIVTGIYQAYPNLLTKYGEVGKKKCLEDNQHHLDHLNLAYEAQNTQIFTDYVVWLDGVLTSRGMDTNHLTLNLELIRDAVKQHLANEQGMFYEKCLQEAVNRLNYKK</sequence>
<organism evidence="4 5">
    <name type="scientific">Oceanobacillus kapialis</name>
    <dbReference type="NCBI Taxonomy" id="481353"/>
    <lineage>
        <taxon>Bacteria</taxon>
        <taxon>Bacillati</taxon>
        <taxon>Bacillota</taxon>
        <taxon>Bacilli</taxon>
        <taxon>Bacillales</taxon>
        <taxon>Bacillaceae</taxon>
        <taxon>Oceanobacillus</taxon>
    </lineage>
</organism>
<proteinExistence type="inferred from homology"/>
<reference evidence="5" key="1">
    <citation type="journal article" date="2019" name="Int. J. Syst. Evol. Microbiol.">
        <title>The Global Catalogue of Microorganisms (GCM) 10K type strain sequencing project: providing services to taxonomists for standard genome sequencing and annotation.</title>
        <authorList>
            <consortium name="The Broad Institute Genomics Platform"/>
            <consortium name="The Broad Institute Genome Sequencing Center for Infectious Disease"/>
            <person name="Wu L."/>
            <person name="Ma J."/>
        </authorList>
    </citation>
    <scope>NUCLEOTIDE SEQUENCE [LARGE SCALE GENOMIC DNA]</scope>
    <source>
        <strain evidence="5">TISTR 1858</strain>
    </source>
</reference>
<keyword evidence="3" id="KW-0089">Bile pigment</keyword>
<evidence type="ECO:0000313" key="4">
    <source>
        <dbReference type="EMBL" id="MFD2628603.1"/>
    </source>
</evidence>
<evidence type="ECO:0000256" key="3">
    <source>
        <dbReference type="ARBA" id="ARBA00023307"/>
    </source>
</evidence>
<dbReference type="Proteomes" id="UP001597451">
    <property type="component" value="Unassembled WGS sequence"/>
</dbReference>
<evidence type="ECO:0000256" key="1">
    <source>
        <dbReference type="ARBA" id="ARBA00008182"/>
    </source>
</evidence>
<comment type="similarity">
    <text evidence="1">Belongs to the phycobiliprotein family.</text>
</comment>
<gene>
    <name evidence="4" type="ORF">ACFSUN_07355</name>
</gene>
<evidence type="ECO:0000256" key="2">
    <source>
        <dbReference type="ARBA" id="ARBA00022991"/>
    </source>
</evidence>
<dbReference type="Pfam" id="PF00502">
    <property type="entry name" value="Phycobilisome"/>
    <property type="match status" value="1"/>
</dbReference>
<name>A0ABW5PZ75_9BACI</name>
<dbReference type="Gene3D" id="1.10.490.20">
    <property type="entry name" value="Phycocyanins"/>
    <property type="match status" value="1"/>
</dbReference>
<comment type="caution">
    <text evidence="4">The sequence shown here is derived from an EMBL/GenBank/DDBJ whole genome shotgun (WGS) entry which is preliminary data.</text>
</comment>
<protein>
    <submittedName>
        <fullName evidence="4">Uncharacterized protein</fullName>
    </submittedName>
</protein>
<dbReference type="InterPro" id="IPR009050">
    <property type="entry name" value="Globin-like_sf"/>
</dbReference>
<dbReference type="SUPFAM" id="SSF46458">
    <property type="entry name" value="Globin-like"/>
    <property type="match status" value="1"/>
</dbReference>
<dbReference type="InterPro" id="IPR038719">
    <property type="entry name" value="Phycobilisome_asu/bsu_sf"/>
</dbReference>
<keyword evidence="2" id="KW-0157">Chromophore</keyword>
<dbReference type="RefSeq" id="WP_379561331.1">
    <property type="nucleotide sequence ID" value="NZ_JBHUMX010000014.1"/>
</dbReference>
<evidence type="ECO:0000313" key="5">
    <source>
        <dbReference type="Proteomes" id="UP001597451"/>
    </source>
</evidence>
<accession>A0ABW5PZ75</accession>
<dbReference type="EMBL" id="JBHUMX010000014">
    <property type="protein sequence ID" value="MFD2628603.1"/>
    <property type="molecule type" value="Genomic_DNA"/>
</dbReference>
<keyword evidence="5" id="KW-1185">Reference proteome</keyword>
<dbReference type="InterPro" id="IPR012128">
    <property type="entry name" value="Phycobilisome_asu/bsu"/>
</dbReference>